<comment type="similarity">
    <text evidence="2 12">Belongs to the zinc-containing alcohol dehydrogenase family. Class-III subfamily.</text>
</comment>
<proteinExistence type="inferred from homology"/>
<evidence type="ECO:0000256" key="12">
    <source>
        <dbReference type="RuleBase" id="RU362016"/>
    </source>
</evidence>
<dbReference type="PANTHER" id="PTHR43880:SF12">
    <property type="entry name" value="ALCOHOL DEHYDROGENASE CLASS-3"/>
    <property type="match status" value="1"/>
</dbReference>
<keyword evidence="16" id="KW-1185">Reference proteome</keyword>
<feature type="domain" description="Alcohol dehydrogenase-like N-terminal" evidence="14">
    <location>
        <begin position="35"/>
        <end position="124"/>
    </location>
</feature>
<keyword evidence="5 12" id="KW-0560">Oxidoreductase</keyword>
<dbReference type="PANTHER" id="PTHR43880">
    <property type="entry name" value="ALCOHOL DEHYDROGENASE"/>
    <property type="match status" value="1"/>
</dbReference>
<dbReference type="GO" id="GO:0106322">
    <property type="term" value="F:S-(hydroxymethyl)glutathione dehydrogenase (NAD+) activity"/>
    <property type="evidence" value="ECO:0007669"/>
    <property type="project" value="RHEA"/>
</dbReference>
<evidence type="ECO:0000259" key="14">
    <source>
        <dbReference type="Pfam" id="PF08240"/>
    </source>
</evidence>
<evidence type="ECO:0000256" key="3">
    <source>
        <dbReference type="ARBA" id="ARBA00022723"/>
    </source>
</evidence>
<dbReference type="Pfam" id="PF00107">
    <property type="entry name" value="ADH_zinc_N"/>
    <property type="match status" value="1"/>
</dbReference>
<comment type="catalytic activity">
    <reaction evidence="10">
        <text>a secondary alcohol + NAD(+) = a ketone + NADH + H(+)</text>
        <dbReference type="Rhea" id="RHEA:10740"/>
        <dbReference type="ChEBI" id="CHEBI:15378"/>
        <dbReference type="ChEBI" id="CHEBI:17087"/>
        <dbReference type="ChEBI" id="CHEBI:35681"/>
        <dbReference type="ChEBI" id="CHEBI:57540"/>
        <dbReference type="ChEBI" id="CHEBI:57945"/>
        <dbReference type="EC" id="1.1.1.1"/>
    </reaction>
</comment>
<accession>A0A0V0S8B5</accession>
<dbReference type="InterPro" id="IPR014183">
    <property type="entry name" value="ADH_3"/>
</dbReference>
<dbReference type="SUPFAM" id="SSF50129">
    <property type="entry name" value="GroES-like"/>
    <property type="match status" value="2"/>
</dbReference>
<gene>
    <name evidence="15" type="ORF">T07_1108</name>
</gene>
<evidence type="ECO:0000256" key="2">
    <source>
        <dbReference type="ARBA" id="ARBA00010902"/>
    </source>
</evidence>
<dbReference type="InterPro" id="IPR011032">
    <property type="entry name" value="GroES-like_sf"/>
</dbReference>
<dbReference type="Pfam" id="PF08240">
    <property type="entry name" value="ADH_N"/>
    <property type="match status" value="1"/>
</dbReference>
<evidence type="ECO:0000256" key="10">
    <source>
        <dbReference type="ARBA" id="ARBA00049164"/>
    </source>
</evidence>
<dbReference type="InterPro" id="IPR036291">
    <property type="entry name" value="NAD(P)-bd_dom_sf"/>
</dbReference>
<keyword evidence="4 12" id="KW-0862">Zinc</keyword>
<sequence length="378" mass="41046">MSETAGKPIQCLAAVAWEPEKALELTMIEVAPPQAHEVRIKIIATGVCHTDAYTLSGVDPEGVFPSILGHEGAGIVESVGTGVVHVKPGDHVMPLYIPQCMNCEFCYSRKTNLCSKIRETQGKGLMPDGTTRFRHVEKNVPIYHFMGCSTLSQYTVVADISVAKLNPIAPLEKVCLLGCGISTGYGAALNTADIEKGSTVAVWGLGCVGLAVIMGAVERGASLIIGIDTNPDKFKWAYEFGATHCLNPKEIPLRDRLLELSGGGLDYTFECIGNTDCMRDALETCHKGWGVSTIIGVAAAGSEISTRPFQLVTGRTWKGSAFGGWKSRESVPKLVEDYLRKKIKIDEFITHKMSLKEINRAFKVMHEGKCIRSIISLW</sequence>
<dbReference type="GO" id="GO:0005829">
    <property type="term" value="C:cytosol"/>
    <property type="evidence" value="ECO:0007669"/>
    <property type="project" value="TreeGrafter"/>
</dbReference>
<evidence type="ECO:0000256" key="6">
    <source>
        <dbReference type="ARBA" id="ARBA00023027"/>
    </source>
</evidence>
<dbReference type="EMBL" id="JYDL01000027">
    <property type="protein sequence ID" value="KRX22998.1"/>
    <property type="molecule type" value="Genomic_DNA"/>
</dbReference>
<dbReference type="InterPro" id="IPR013149">
    <property type="entry name" value="ADH-like_C"/>
</dbReference>
<dbReference type="OrthoDB" id="417550at2759"/>
<dbReference type="Gene3D" id="3.90.180.10">
    <property type="entry name" value="Medium-chain alcohol dehydrogenases, catalytic domain"/>
    <property type="match status" value="1"/>
</dbReference>
<evidence type="ECO:0000256" key="4">
    <source>
        <dbReference type="ARBA" id="ARBA00022833"/>
    </source>
</evidence>
<dbReference type="NCBIfam" id="TIGR02818">
    <property type="entry name" value="adh_III_F_hyde"/>
    <property type="match status" value="1"/>
</dbReference>
<dbReference type="PROSITE" id="PS00059">
    <property type="entry name" value="ADH_ZINC"/>
    <property type="match status" value="1"/>
</dbReference>
<dbReference type="GO" id="GO:0004022">
    <property type="term" value="F:alcohol dehydrogenase (NAD+) activity"/>
    <property type="evidence" value="ECO:0007669"/>
    <property type="project" value="UniProtKB-EC"/>
</dbReference>
<dbReference type="AlphaFoldDB" id="A0A0V0S8B5"/>
<keyword evidence="6 12" id="KW-0520">NAD</keyword>
<dbReference type="STRING" id="6336.A0A0V0S8B5"/>
<dbReference type="Gene3D" id="3.40.50.720">
    <property type="entry name" value="NAD(P)-binding Rossmann-like Domain"/>
    <property type="match status" value="1"/>
</dbReference>
<dbReference type="FunFam" id="3.90.180.10:FF:000001">
    <property type="entry name" value="S-(hydroxymethyl)glutathione dehydrogenase"/>
    <property type="match status" value="1"/>
</dbReference>
<comment type="caution">
    <text evidence="15">The sequence shown here is derived from an EMBL/GenBank/DDBJ whole genome shotgun (WGS) entry which is preliminary data.</text>
</comment>
<evidence type="ECO:0000256" key="5">
    <source>
        <dbReference type="ARBA" id="ARBA00023002"/>
    </source>
</evidence>
<evidence type="ECO:0000313" key="15">
    <source>
        <dbReference type="EMBL" id="KRX22998.1"/>
    </source>
</evidence>
<comment type="catalytic activity">
    <reaction evidence="8">
        <text>S-(hydroxymethyl)glutathione + NADP(+) = S-formylglutathione + NADPH + H(+)</text>
        <dbReference type="Rhea" id="RHEA:19981"/>
        <dbReference type="ChEBI" id="CHEBI:15378"/>
        <dbReference type="ChEBI" id="CHEBI:57688"/>
        <dbReference type="ChEBI" id="CHEBI:57783"/>
        <dbReference type="ChEBI" id="CHEBI:58349"/>
        <dbReference type="ChEBI" id="CHEBI:58758"/>
        <dbReference type="EC" id="1.1.1.284"/>
    </reaction>
</comment>
<dbReference type="GO" id="GO:0106321">
    <property type="term" value="F:S-(hydroxymethyl)glutathione dehydrogenase (NADP+) activity"/>
    <property type="evidence" value="ECO:0007669"/>
    <property type="project" value="RHEA"/>
</dbReference>
<dbReference type="SUPFAM" id="SSF51735">
    <property type="entry name" value="NAD(P)-binding Rossmann-fold domains"/>
    <property type="match status" value="1"/>
</dbReference>
<reference evidence="15 16" key="1">
    <citation type="submission" date="2015-01" db="EMBL/GenBank/DDBJ databases">
        <title>Evolution of Trichinella species and genotypes.</title>
        <authorList>
            <person name="Korhonen P.K."/>
            <person name="Edoardo P."/>
            <person name="Giuseppe L.R."/>
            <person name="Gasser R.B."/>
        </authorList>
    </citation>
    <scope>NUCLEOTIDE SEQUENCE [LARGE SCALE GENOMIC DNA]</scope>
    <source>
        <strain evidence="15">ISS37</strain>
    </source>
</reference>
<dbReference type="GO" id="GO:0008270">
    <property type="term" value="F:zinc ion binding"/>
    <property type="evidence" value="ECO:0007669"/>
    <property type="project" value="InterPro"/>
</dbReference>
<evidence type="ECO:0000256" key="9">
    <source>
        <dbReference type="ARBA" id="ARBA00048110"/>
    </source>
</evidence>
<evidence type="ECO:0000259" key="13">
    <source>
        <dbReference type="Pfam" id="PF00107"/>
    </source>
</evidence>
<dbReference type="Proteomes" id="UP000054630">
    <property type="component" value="Unassembled WGS sequence"/>
</dbReference>
<evidence type="ECO:0000256" key="1">
    <source>
        <dbReference type="ARBA" id="ARBA00001947"/>
    </source>
</evidence>
<feature type="domain" description="Alcohol dehydrogenase-like C-terminal" evidence="13">
    <location>
        <begin position="208"/>
        <end position="335"/>
    </location>
</feature>
<name>A0A0V0S8B5_9BILA</name>
<dbReference type="EC" id="1.1.1.284" evidence="12"/>
<organism evidence="15 16">
    <name type="scientific">Trichinella nelsoni</name>
    <dbReference type="NCBI Taxonomy" id="6336"/>
    <lineage>
        <taxon>Eukaryota</taxon>
        <taxon>Metazoa</taxon>
        <taxon>Ecdysozoa</taxon>
        <taxon>Nematoda</taxon>
        <taxon>Enoplea</taxon>
        <taxon>Dorylaimia</taxon>
        <taxon>Trichinellida</taxon>
        <taxon>Trichinellidae</taxon>
        <taxon>Trichinella</taxon>
    </lineage>
</organism>
<dbReference type="CDD" id="cd08300">
    <property type="entry name" value="alcohol_DH_class_III"/>
    <property type="match status" value="1"/>
</dbReference>
<protein>
    <recommendedName>
        <fullName evidence="7 12">S-(hydroxymethyl)glutathione dehydrogenase</fullName>
        <ecNumber evidence="12">1.1.1.284</ecNumber>
    </recommendedName>
</protein>
<evidence type="ECO:0000256" key="8">
    <source>
        <dbReference type="ARBA" id="ARBA00047793"/>
    </source>
</evidence>
<evidence type="ECO:0000256" key="7">
    <source>
        <dbReference type="ARBA" id="ARBA00032767"/>
    </source>
</evidence>
<dbReference type="FunFam" id="3.40.50.720:FF:000003">
    <property type="entry name" value="S-(hydroxymethyl)glutathione dehydrogenase"/>
    <property type="match status" value="1"/>
</dbReference>
<keyword evidence="3 12" id="KW-0479">Metal-binding</keyword>
<dbReference type="InterPro" id="IPR002328">
    <property type="entry name" value="ADH_Zn_CS"/>
</dbReference>
<evidence type="ECO:0000256" key="11">
    <source>
        <dbReference type="ARBA" id="ARBA00049243"/>
    </source>
</evidence>
<evidence type="ECO:0000313" key="16">
    <source>
        <dbReference type="Proteomes" id="UP000054630"/>
    </source>
</evidence>
<comment type="catalytic activity">
    <reaction evidence="11">
        <text>a primary alcohol + NAD(+) = an aldehyde + NADH + H(+)</text>
        <dbReference type="Rhea" id="RHEA:10736"/>
        <dbReference type="ChEBI" id="CHEBI:15378"/>
        <dbReference type="ChEBI" id="CHEBI:15734"/>
        <dbReference type="ChEBI" id="CHEBI:17478"/>
        <dbReference type="ChEBI" id="CHEBI:57540"/>
        <dbReference type="ChEBI" id="CHEBI:57945"/>
        <dbReference type="EC" id="1.1.1.1"/>
    </reaction>
</comment>
<comment type="cofactor">
    <cofactor evidence="1 12">
        <name>Zn(2+)</name>
        <dbReference type="ChEBI" id="CHEBI:29105"/>
    </cofactor>
</comment>
<dbReference type="InterPro" id="IPR013154">
    <property type="entry name" value="ADH-like_N"/>
</dbReference>
<comment type="catalytic activity">
    <reaction evidence="9 12">
        <text>S-(hydroxymethyl)glutathione + NAD(+) = S-formylglutathione + NADH + H(+)</text>
        <dbReference type="Rhea" id="RHEA:19985"/>
        <dbReference type="ChEBI" id="CHEBI:15378"/>
        <dbReference type="ChEBI" id="CHEBI:57540"/>
        <dbReference type="ChEBI" id="CHEBI:57688"/>
        <dbReference type="ChEBI" id="CHEBI:57945"/>
        <dbReference type="ChEBI" id="CHEBI:58758"/>
        <dbReference type="EC" id="1.1.1.284"/>
    </reaction>
</comment>
<dbReference type="GO" id="GO:0046294">
    <property type="term" value="P:formaldehyde catabolic process"/>
    <property type="evidence" value="ECO:0007669"/>
    <property type="project" value="InterPro"/>
</dbReference>